<comment type="caution">
    <text evidence="1">The sequence shown here is derived from an EMBL/GenBank/DDBJ whole genome shotgun (WGS) entry which is preliminary data.</text>
</comment>
<organism evidence="1 2">
    <name type="scientific">Daphnia magna</name>
    <dbReference type="NCBI Taxonomy" id="35525"/>
    <lineage>
        <taxon>Eukaryota</taxon>
        <taxon>Metazoa</taxon>
        <taxon>Ecdysozoa</taxon>
        <taxon>Arthropoda</taxon>
        <taxon>Crustacea</taxon>
        <taxon>Branchiopoda</taxon>
        <taxon>Diplostraca</taxon>
        <taxon>Cladocera</taxon>
        <taxon>Anomopoda</taxon>
        <taxon>Daphniidae</taxon>
        <taxon>Daphnia</taxon>
    </lineage>
</organism>
<protein>
    <submittedName>
        <fullName evidence="1">Uncharacterized protein</fullName>
    </submittedName>
</protein>
<evidence type="ECO:0000313" key="2">
    <source>
        <dbReference type="Proteomes" id="UP000076858"/>
    </source>
</evidence>
<gene>
    <name evidence="1" type="ORF">APZ42_026904</name>
</gene>
<keyword evidence="2" id="KW-1185">Reference proteome</keyword>
<evidence type="ECO:0000313" key="1">
    <source>
        <dbReference type="EMBL" id="KZS08993.1"/>
    </source>
</evidence>
<accession>A0A164RVX1</accession>
<name>A0A164RVX1_9CRUS</name>
<dbReference type="AlphaFoldDB" id="A0A164RVX1"/>
<sequence length="76" mass="9350">MQTNYVPAVSIRLFLLDDNKTMSRMQPVFLFFFNYRSKKNRNENCWKNDEKNEMHSDKNVHLMSRWFRSSKKKKLT</sequence>
<proteinExistence type="predicted"/>
<dbReference type="Proteomes" id="UP000076858">
    <property type="component" value="Unassembled WGS sequence"/>
</dbReference>
<dbReference type="EMBL" id="LRGB01002130">
    <property type="protein sequence ID" value="KZS08993.1"/>
    <property type="molecule type" value="Genomic_DNA"/>
</dbReference>
<reference evidence="1 2" key="1">
    <citation type="submission" date="2016-03" db="EMBL/GenBank/DDBJ databases">
        <title>EvidentialGene: Evidence-directed Construction of Genes on Genomes.</title>
        <authorList>
            <person name="Gilbert D.G."/>
            <person name="Choi J.-H."/>
            <person name="Mockaitis K."/>
            <person name="Colbourne J."/>
            <person name="Pfrender M."/>
        </authorList>
    </citation>
    <scope>NUCLEOTIDE SEQUENCE [LARGE SCALE GENOMIC DNA]</scope>
    <source>
        <strain evidence="1 2">Xinb3</strain>
        <tissue evidence="1">Complete organism</tissue>
    </source>
</reference>